<evidence type="ECO:0000313" key="1">
    <source>
        <dbReference type="EMBL" id="RVX19863.1"/>
    </source>
</evidence>
<organism evidence="1 2">
    <name type="scientific">Vitis vinifera</name>
    <name type="common">Grape</name>
    <dbReference type="NCBI Taxonomy" id="29760"/>
    <lineage>
        <taxon>Eukaryota</taxon>
        <taxon>Viridiplantae</taxon>
        <taxon>Streptophyta</taxon>
        <taxon>Embryophyta</taxon>
        <taxon>Tracheophyta</taxon>
        <taxon>Spermatophyta</taxon>
        <taxon>Magnoliopsida</taxon>
        <taxon>eudicotyledons</taxon>
        <taxon>Gunneridae</taxon>
        <taxon>Pentapetalae</taxon>
        <taxon>rosids</taxon>
        <taxon>Vitales</taxon>
        <taxon>Vitaceae</taxon>
        <taxon>Viteae</taxon>
        <taxon>Vitis</taxon>
    </lineage>
</organism>
<proteinExistence type="predicted"/>
<sequence>MDKSEVIPVGGIETLEDVASVVGCRVGNLTTSSFGCVQDSKDLKGFFMRWWCPREKASVNWNLVYADKKERGLGIRNLVALNNALLRKWSSRFAEEREPLWKQIIIEKFGVEEKGWCSRRVRGGYSVGV</sequence>
<comment type="caution">
    <text evidence="1">The sequence shown here is derived from an EMBL/GenBank/DDBJ whole genome shotgun (WGS) entry which is preliminary data.</text>
</comment>
<protein>
    <submittedName>
        <fullName evidence="1">Uncharacterized protein</fullName>
    </submittedName>
</protein>
<name>A0A438KF78_VITVI</name>
<dbReference type="AlphaFoldDB" id="A0A438KF78"/>
<accession>A0A438KF78</accession>
<reference evidence="1 2" key="1">
    <citation type="journal article" date="2018" name="PLoS Genet.">
        <title>Population sequencing reveals clonal diversity and ancestral inbreeding in the grapevine cultivar Chardonnay.</title>
        <authorList>
            <person name="Roach M.J."/>
            <person name="Johnson D.L."/>
            <person name="Bohlmann J."/>
            <person name="van Vuuren H.J."/>
            <person name="Jones S.J."/>
            <person name="Pretorius I.S."/>
            <person name="Schmidt S.A."/>
            <person name="Borneman A.R."/>
        </authorList>
    </citation>
    <scope>NUCLEOTIDE SEQUENCE [LARGE SCALE GENOMIC DNA]</scope>
    <source>
        <strain evidence="2">cv. Chardonnay</strain>
        <tissue evidence="1">Leaf</tissue>
    </source>
</reference>
<gene>
    <name evidence="1" type="ORF">CK203_005008</name>
</gene>
<dbReference type="EMBL" id="QGNW01000008">
    <property type="protein sequence ID" value="RVX19863.1"/>
    <property type="molecule type" value="Genomic_DNA"/>
</dbReference>
<dbReference type="Proteomes" id="UP000288805">
    <property type="component" value="Unassembled WGS sequence"/>
</dbReference>
<evidence type="ECO:0000313" key="2">
    <source>
        <dbReference type="Proteomes" id="UP000288805"/>
    </source>
</evidence>